<dbReference type="InterPro" id="IPR013024">
    <property type="entry name" value="GGCT-like"/>
</dbReference>
<dbReference type="InterPro" id="IPR036568">
    <property type="entry name" value="GGCT-like_sf"/>
</dbReference>
<organism evidence="1 2">
    <name type="scientific">Granulosicoccus antarcticus IMCC3135</name>
    <dbReference type="NCBI Taxonomy" id="1192854"/>
    <lineage>
        <taxon>Bacteria</taxon>
        <taxon>Pseudomonadati</taxon>
        <taxon>Pseudomonadota</taxon>
        <taxon>Gammaproteobacteria</taxon>
        <taxon>Chromatiales</taxon>
        <taxon>Granulosicoccaceae</taxon>
        <taxon>Granulosicoccus</taxon>
    </lineage>
</organism>
<evidence type="ECO:0008006" key="3">
    <source>
        <dbReference type="Google" id="ProtNLM"/>
    </source>
</evidence>
<dbReference type="EMBL" id="CP018632">
    <property type="protein sequence ID" value="ASJ72910.1"/>
    <property type="molecule type" value="Genomic_DNA"/>
</dbReference>
<reference evidence="1 2" key="1">
    <citation type="submission" date="2016-12" db="EMBL/GenBank/DDBJ databases">
        <authorList>
            <person name="Song W.-J."/>
            <person name="Kurnit D.M."/>
        </authorList>
    </citation>
    <scope>NUCLEOTIDE SEQUENCE [LARGE SCALE GENOMIC DNA]</scope>
    <source>
        <strain evidence="1 2">IMCC3135</strain>
    </source>
</reference>
<dbReference type="RefSeq" id="WP_088918178.1">
    <property type="nucleotide sequence ID" value="NZ_CP018632.1"/>
</dbReference>
<sequence>MNTDWILYFGYGSLVNRNTRPAGEVAHSARLRGWQRVWDHRVTDPNRDKQCTSLSIEPAPGMAIEGVVVRLEADGLPQLDERESGYDRLCLSVSDFDLPVELMEQMASEGVADSIMVYRSQPQNRFLADTHYSILQSYIDCVMAGYLYRFGEEGVQDLVRSTRGWERSVCNDRIEPFYPRWVQVSQADQHYFDDSVNAHLKQQGQQRLA</sequence>
<dbReference type="OrthoDB" id="5567366at2"/>
<dbReference type="Gene3D" id="3.10.490.10">
    <property type="entry name" value="Gamma-glutamyl cyclotransferase-like"/>
    <property type="match status" value="1"/>
</dbReference>
<dbReference type="Proteomes" id="UP000250079">
    <property type="component" value="Chromosome"/>
</dbReference>
<dbReference type="CDD" id="cd06661">
    <property type="entry name" value="GGCT_like"/>
    <property type="match status" value="1"/>
</dbReference>
<gene>
    <name evidence="1" type="ORF">IMCC3135_14125</name>
</gene>
<name>A0A2Z2NVU5_9GAMM</name>
<dbReference type="SUPFAM" id="SSF110857">
    <property type="entry name" value="Gamma-glutamyl cyclotransferase-like"/>
    <property type="match status" value="1"/>
</dbReference>
<dbReference type="KEGG" id="gai:IMCC3135_14125"/>
<accession>A0A2Z2NVU5</accession>
<keyword evidence="2" id="KW-1185">Reference proteome</keyword>
<evidence type="ECO:0000313" key="2">
    <source>
        <dbReference type="Proteomes" id="UP000250079"/>
    </source>
</evidence>
<protein>
    <recommendedName>
        <fullName evidence="3">Gamma-glutamylcyclotransferase AIG2-like domain-containing protein</fullName>
    </recommendedName>
</protein>
<evidence type="ECO:0000313" key="1">
    <source>
        <dbReference type="EMBL" id="ASJ72910.1"/>
    </source>
</evidence>
<dbReference type="AlphaFoldDB" id="A0A2Z2NVU5"/>
<proteinExistence type="predicted"/>